<evidence type="ECO:0000313" key="3">
    <source>
        <dbReference type="Proteomes" id="UP000054928"/>
    </source>
</evidence>
<organism evidence="2 3">
    <name type="scientific">Plasmopara halstedii</name>
    <name type="common">Downy mildew of sunflower</name>
    <dbReference type="NCBI Taxonomy" id="4781"/>
    <lineage>
        <taxon>Eukaryota</taxon>
        <taxon>Sar</taxon>
        <taxon>Stramenopiles</taxon>
        <taxon>Oomycota</taxon>
        <taxon>Peronosporomycetes</taxon>
        <taxon>Peronosporales</taxon>
        <taxon>Peronosporaceae</taxon>
        <taxon>Plasmopara</taxon>
    </lineage>
</organism>
<evidence type="ECO:0000256" key="1">
    <source>
        <dbReference type="SAM" id="MobiDB-lite"/>
    </source>
</evidence>
<dbReference type="Proteomes" id="UP000054928">
    <property type="component" value="Unassembled WGS sequence"/>
</dbReference>
<name>A0A0N7L4A2_PLAHL</name>
<proteinExistence type="predicted"/>
<dbReference type="AlphaFoldDB" id="A0A0N7L4A2"/>
<dbReference type="EMBL" id="CCYD01000321">
    <property type="protein sequence ID" value="CEG38107.1"/>
    <property type="molecule type" value="Genomic_DNA"/>
</dbReference>
<dbReference type="RefSeq" id="XP_024574476.1">
    <property type="nucleotide sequence ID" value="XM_024723507.1"/>
</dbReference>
<feature type="compositionally biased region" description="Basic and acidic residues" evidence="1">
    <location>
        <begin position="429"/>
        <end position="444"/>
    </location>
</feature>
<dbReference type="GeneID" id="36403256"/>
<reference evidence="3" key="1">
    <citation type="submission" date="2014-09" db="EMBL/GenBank/DDBJ databases">
        <authorList>
            <person name="Sharma Rahul"/>
            <person name="Thines Marco"/>
        </authorList>
    </citation>
    <scope>NUCLEOTIDE SEQUENCE [LARGE SCALE GENOMIC DNA]</scope>
</reference>
<accession>A0A0N7L4A2</accession>
<protein>
    <submittedName>
        <fullName evidence="2">Uncharacterized protein</fullName>
    </submittedName>
</protein>
<evidence type="ECO:0000313" key="2">
    <source>
        <dbReference type="EMBL" id="CEG38107.1"/>
    </source>
</evidence>
<feature type="region of interest" description="Disordered" evidence="1">
    <location>
        <begin position="395"/>
        <end position="444"/>
    </location>
</feature>
<feature type="compositionally biased region" description="Basic and acidic residues" evidence="1">
    <location>
        <begin position="395"/>
        <end position="411"/>
    </location>
</feature>
<keyword evidence="3" id="KW-1185">Reference proteome</keyword>
<sequence>MHNNMLAEDTGLKFDKIIEKWFLRVIMHRNFHQGRDKFDDDQLLLTLLEVIDSQNLDHSIPRVINVLENFRAKPEFRLLAEDVERIMISKPELSRFVFSDWIKNNNTPKNALRILLGDRKSNNFDFLRIRLWLDYVDYIRDLYAFHTKSNSVPSSIIPSRNGLSDEVESMQNQQKIFEQILLESELVFAHLIYNRWVHFFEKCLISETLPDVALKTVRNYQQALSDNIELITVLDYVIRYRKNHQYPDIKLYELLTSKRLFDEVVDQLKSIDTLKKSFSEAAGRMLYSMISAKDIMTVFVKAKITGGKYRKWLDSLYAMFADSEPMKVTTSQSAKQKNVDKSNAMYAESGPTKVTTLQELTSIKQKNKNVLNAMHAKSRPTKVTTFQELFSTKPKTRDVLSSKPNDHRSIYEHGNTPVVSTNKAHKRKRDDQVSDGKSDLIERI</sequence>